<evidence type="ECO:0000259" key="9">
    <source>
        <dbReference type="Pfam" id="PF00218"/>
    </source>
</evidence>
<evidence type="ECO:0000313" key="11">
    <source>
        <dbReference type="Proteomes" id="UP000075242"/>
    </source>
</evidence>
<name>A0A143WNM2_TREPR</name>
<evidence type="ECO:0000256" key="6">
    <source>
        <dbReference type="ARBA" id="ARBA00022822"/>
    </source>
</evidence>
<comment type="catalytic activity">
    <reaction evidence="1">
        <text>1-(2-carboxyphenylamino)-1-deoxy-D-ribulose 5-phosphate + H(+) = (1S,2R)-1-C-(indol-3-yl)glycerol 3-phosphate + CO2 + H2O</text>
        <dbReference type="Rhea" id="RHEA:23476"/>
        <dbReference type="ChEBI" id="CHEBI:15377"/>
        <dbReference type="ChEBI" id="CHEBI:15378"/>
        <dbReference type="ChEBI" id="CHEBI:16526"/>
        <dbReference type="ChEBI" id="CHEBI:58613"/>
        <dbReference type="ChEBI" id="CHEBI:58866"/>
        <dbReference type="EC" id="4.1.1.48"/>
    </reaction>
</comment>
<dbReference type="PATRIC" id="fig|189385.8.peg.96"/>
<organism evidence="10 11">
    <name type="scientific">Tremblaya princeps</name>
    <dbReference type="NCBI Taxonomy" id="189385"/>
    <lineage>
        <taxon>Bacteria</taxon>
        <taxon>Pseudomonadati</taxon>
        <taxon>Pseudomonadota</taxon>
        <taxon>Betaproteobacteria</taxon>
        <taxon>Candidatus Tremblayella</taxon>
    </lineage>
</organism>
<evidence type="ECO:0000256" key="8">
    <source>
        <dbReference type="ARBA" id="ARBA00023239"/>
    </source>
</evidence>
<dbReference type="InterPro" id="IPR013785">
    <property type="entry name" value="Aldolase_TIM"/>
</dbReference>
<keyword evidence="4" id="KW-0028">Amino-acid biosynthesis</keyword>
<dbReference type="PROSITE" id="PS00614">
    <property type="entry name" value="IGPS"/>
    <property type="match status" value="1"/>
</dbReference>
<gene>
    <name evidence="10" type="primary">trpC</name>
    <name evidence="10" type="ORF">MHIR_TP00087</name>
</gene>
<proteinExistence type="predicted"/>
<dbReference type="InterPro" id="IPR045186">
    <property type="entry name" value="Indole-3-glycerol_P_synth"/>
</dbReference>
<sequence length="260" mass="28150">MSNTHVIDMDLLGRALQHSSGHVCAPGARWHGGGFAEFYRRLAADITAGCASVVSEVKRASPREGGLRDRVFAQELSRAMELRRAACVSVLTEHRLFGGHGSLAIAMGRLIGTPILWKDFVASSEHVAHALAMGADVVLLVAAMHCSAALREVQACAHSHGLGLLYEVHSHADVDKIAPLYPSVVGINSRNLRTFLTGFEAAYAVMSRLPASCAVVMESGVCTHDSARGLRRRLVRGFIVGELLSDRRGIYRRLRWMAEG</sequence>
<evidence type="ECO:0000256" key="1">
    <source>
        <dbReference type="ARBA" id="ARBA00001633"/>
    </source>
</evidence>
<accession>A0A143WNM2</accession>
<feature type="domain" description="Indole-3-glycerol phosphate synthase" evidence="9">
    <location>
        <begin position="37"/>
        <end position="247"/>
    </location>
</feature>
<evidence type="ECO:0000256" key="2">
    <source>
        <dbReference type="ARBA" id="ARBA00004696"/>
    </source>
</evidence>
<dbReference type="EC" id="4.1.1.48" evidence="3"/>
<protein>
    <recommendedName>
        <fullName evidence="3">indole-3-glycerol-phosphate synthase</fullName>
        <ecNumber evidence="3">4.1.1.48</ecNumber>
    </recommendedName>
</protein>
<keyword evidence="8 10" id="KW-0456">Lyase</keyword>
<keyword evidence="7" id="KW-0057">Aromatic amino acid biosynthesis</keyword>
<evidence type="ECO:0000256" key="4">
    <source>
        <dbReference type="ARBA" id="ARBA00022605"/>
    </source>
</evidence>
<dbReference type="AlphaFoldDB" id="A0A143WNM2"/>
<keyword evidence="5" id="KW-0210">Decarboxylase</keyword>
<evidence type="ECO:0000256" key="7">
    <source>
        <dbReference type="ARBA" id="ARBA00023141"/>
    </source>
</evidence>
<dbReference type="PANTHER" id="PTHR22854:SF2">
    <property type="entry name" value="INDOLE-3-GLYCEROL-PHOSPHATE SYNTHASE"/>
    <property type="match status" value="1"/>
</dbReference>
<dbReference type="InterPro" id="IPR001468">
    <property type="entry name" value="Indole-3-GlycerolPSynthase_CS"/>
</dbReference>
<evidence type="ECO:0000313" key="10">
    <source>
        <dbReference type="EMBL" id="CUX76711.1"/>
    </source>
</evidence>
<dbReference type="Pfam" id="PF00218">
    <property type="entry name" value="IGPS"/>
    <property type="match status" value="1"/>
</dbReference>
<dbReference type="Proteomes" id="UP000075242">
    <property type="component" value="Chromosome I"/>
</dbReference>
<dbReference type="GO" id="GO:0004425">
    <property type="term" value="F:indole-3-glycerol-phosphate synthase activity"/>
    <property type="evidence" value="ECO:0007669"/>
    <property type="project" value="UniProtKB-EC"/>
</dbReference>
<dbReference type="GO" id="GO:0000162">
    <property type="term" value="P:L-tryptophan biosynthetic process"/>
    <property type="evidence" value="ECO:0007669"/>
    <property type="project" value="UniProtKB-UniPathway"/>
</dbReference>
<dbReference type="Gene3D" id="3.20.20.70">
    <property type="entry name" value="Aldolase class I"/>
    <property type="match status" value="1"/>
</dbReference>
<evidence type="ECO:0000256" key="5">
    <source>
        <dbReference type="ARBA" id="ARBA00022793"/>
    </source>
</evidence>
<dbReference type="PANTHER" id="PTHR22854">
    <property type="entry name" value="TRYPTOPHAN BIOSYNTHESIS PROTEIN"/>
    <property type="match status" value="1"/>
</dbReference>
<dbReference type="EMBL" id="LN999011">
    <property type="protein sequence ID" value="CUX76711.1"/>
    <property type="molecule type" value="Genomic_DNA"/>
</dbReference>
<dbReference type="InterPro" id="IPR013798">
    <property type="entry name" value="Indole-3-glycerol_P_synth_dom"/>
</dbReference>
<dbReference type="GO" id="GO:0004640">
    <property type="term" value="F:phosphoribosylanthranilate isomerase activity"/>
    <property type="evidence" value="ECO:0007669"/>
    <property type="project" value="TreeGrafter"/>
</dbReference>
<dbReference type="InterPro" id="IPR011060">
    <property type="entry name" value="RibuloseP-bd_barrel"/>
</dbReference>
<dbReference type="SUPFAM" id="SSF51366">
    <property type="entry name" value="Ribulose-phoshate binding barrel"/>
    <property type="match status" value="1"/>
</dbReference>
<reference evidence="11" key="1">
    <citation type="submission" date="2016-01" db="EMBL/GenBank/DDBJ databases">
        <authorList>
            <person name="Husnik F."/>
        </authorList>
    </citation>
    <scope>NUCLEOTIDE SEQUENCE [LARGE SCALE GENOMIC DNA]</scope>
</reference>
<dbReference type="UniPathway" id="UPA00035">
    <property type="reaction ID" value="UER00043"/>
</dbReference>
<evidence type="ECO:0000256" key="3">
    <source>
        <dbReference type="ARBA" id="ARBA00012362"/>
    </source>
</evidence>
<comment type="pathway">
    <text evidence="2">Amino-acid biosynthesis; L-tryptophan biosynthesis; L-tryptophan from chorismate: step 4/5.</text>
</comment>
<keyword evidence="6" id="KW-0822">Tryptophan biosynthesis</keyword>